<dbReference type="GO" id="GO:0005524">
    <property type="term" value="F:ATP binding"/>
    <property type="evidence" value="ECO:0007669"/>
    <property type="project" value="UniProtKB-KW"/>
</dbReference>
<dbReference type="SMART" id="SM00421">
    <property type="entry name" value="HTH_LUXR"/>
    <property type="match status" value="1"/>
</dbReference>
<dbReference type="EMBL" id="CP018082">
    <property type="protein sequence ID" value="APE35433.1"/>
    <property type="molecule type" value="Genomic_DNA"/>
</dbReference>
<dbReference type="Gene3D" id="3.40.50.300">
    <property type="entry name" value="P-loop containing nucleotide triphosphate hydrolases"/>
    <property type="match status" value="1"/>
</dbReference>
<keyword evidence="5" id="KW-1185">Reference proteome</keyword>
<dbReference type="OrthoDB" id="134933at2"/>
<dbReference type="Gene3D" id="1.25.40.10">
    <property type="entry name" value="Tetratricopeptide repeat domain"/>
    <property type="match status" value="1"/>
</dbReference>
<dbReference type="PRINTS" id="PR00038">
    <property type="entry name" value="HTHLUXR"/>
</dbReference>
<dbReference type="SMART" id="SM00382">
    <property type="entry name" value="AAA"/>
    <property type="match status" value="1"/>
</dbReference>
<dbReference type="RefSeq" id="WP_071928622.1">
    <property type="nucleotide sequence ID" value="NZ_CP018082.1"/>
</dbReference>
<dbReference type="GO" id="GO:0005737">
    <property type="term" value="C:cytoplasm"/>
    <property type="evidence" value="ECO:0007669"/>
    <property type="project" value="TreeGrafter"/>
</dbReference>
<dbReference type="GO" id="GO:0004016">
    <property type="term" value="F:adenylate cyclase activity"/>
    <property type="evidence" value="ECO:0007669"/>
    <property type="project" value="TreeGrafter"/>
</dbReference>
<dbReference type="InterPro" id="IPR003593">
    <property type="entry name" value="AAA+_ATPase"/>
</dbReference>
<accession>A0A1J0VTU1</accession>
<dbReference type="GO" id="GO:0006355">
    <property type="term" value="P:regulation of DNA-templated transcription"/>
    <property type="evidence" value="ECO:0007669"/>
    <property type="project" value="InterPro"/>
</dbReference>
<dbReference type="Proteomes" id="UP000183810">
    <property type="component" value="Chromosome"/>
</dbReference>
<dbReference type="InterPro" id="IPR036388">
    <property type="entry name" value="WH-like_DNA-bd_sf"/>
</dbReference>
<dbReference type="KEGG" id="nsl:BOX37_17420"/>
<evidence type="ECO:0000259" key="3">
    <source>
        <dbReference type="PROSITE" id="PS50043"/>
    </source>
</evidence>
<protein>
    <recommendedName>
        <fullName evidence="3">HTH luxR-type domain-containing protein</fullName>
    </recommendedName>
</protein>
<proteinExistence type="predicted"/>
<dbReference type="InterPro" id="IPR041664">
    <property type="entry name" value="AAA_16"/>
</dbReference>
<dbReference type="PANTHER" id="PTHR16305:SF35">
    <property type="entry name" value="TRANSCRIPTIONAL ACTIVATOR DOMAIN"/>
    <property type="match status" value="1"/>
</dbReference>
<dbReference type="PROSITE" id="PS50043">
    <property type="entry name" value="HTH_LUXR_2"/>
    <property type="match status" value="1"/>
</dbReference>
<organism evidence="4 5">
    <name type="scientific">Nocardia mangyaensis</name>
    <dbReference type="NCBI Taxonomy" id="2213200"/>
    <lineage>
        <taxon>Bacteria</taxon>
        <taxon>Bacillati</taxon>
        <taxon>Actinomycetota</taxon>
        <taxon>Actinomycetes</taxon>
        <taxon>Mycobacteriales</taxon>
        <taxon>Nocardiaceae</taxon>
        <taxon>Nocardia</taxon>
    </lineage>
</organism>
<dbReference type="SUPFAM" id="SSF48452">
    <property type="entry name" value="TPR-like"/>
    <property type="match status" value="1"/>
</dbReference>
<evidence type="ECO:0000256" key="2">
    <source>
        <dbReference type="ARBA" id="ARBA00022840"/>
    </source>
</evidence>
<name>A0A1J0VTU1_9NOCA</name>
<dbReference type="SUPFAM" id="SSF52540">
    <property type="entry name" value="P-loop containing nucleoside triphosphate hydrolases"/>
    <property type="match status" value="1"/>
</dbReference>
<dbReference type="Pfam" id="PF00196">
    <property type="entry name" value="GerE"/>
    <property type="match status" value="1"/>
</dbReference>
<keyword evidence="2" id="KW-0067">ATP-binding</keyword>
<evidence type="ECO:0000256" key="1">
    <source>
        <dbReference type="ARBA" id="ARBA00022741"/>
    </source>
</evidence>
<dbReference type="InterPro" id="IPR000792">
    <property type="entry name" value="Tscrpt_reg_LuxR_C"/>
</dbReference>
<dbReference type="Gene3D" id="1.10.10.10">
    <property type="entry name" value="Winged helix-like DNA-binding domain superfamily/Winged helix DNA-binding domain"/>
    <property type="match status" value="1"/>
</dbReference>
<dbReference type="InterPro" id="IPR016032">
    <property type="entry name" value="Sig_transdc_resp-reg_C-effctor"/>
</dbReference>
<dbReference type="CDD" id="cd06170">
    <property type="entry name" value="LuxR_C_like"/>
    <property type="match status" value="1"/>
</dbReference>
<dbReference type="InterPro" id="IPR011990">
    <property type="entry name" value="TPR-like_helical_dom_sf"/>
</dbReference>
<evidence type="ECO:0000313" key="4">
    <source>
        <dbReference type="EMBL" id="APE35433.1"/>
    </source>
</evidence>
<evidence type="ECO:0000313" key="5">
    <source>
        <dbReference type="Proteomes" id="UP000183810"/>
    </source>
</evidence>
<reference evidence="4" key="1">
    <citation type="submission" date="2016-11" db="EMBL/GenBank/DDBJ databases">
        <authorList>
            <person name="Jaros S."/>
            <person name="Januszkiewicz K."/>
            <person name="Wedrychowicz H."/>
        </authorList>
    </citation>
    <scope>NUCLEOTIDE SEQUENCE [LARGE SCALE GENOMIC DNA]</scope>
    <source>
        <strain evidence="4">Y48</strain>
    </source>
</reference>
<sequence length="897" mass="94146">MAGITGRAELAEALTVAWNSACAGAGRVIVLLGEPGIGKSSMLSWLAEQTGDRARLVACRAGDIGEPMSTAADVAVALRGDARPVTAQIDPLRAADLLAAAVAAATAAGPVALLIDDIHDADPASRTALNLMLRRTSWGPVLVIVTGRPVPSVVTFAEGFQVRRLAGLDAASALTVLRDACPAPIDDAVAQRLLAVSAGNPLALTHLPAALTDDQLSGDRLLPSDIPLAGELHRVFTGQLARLTPTARDLLDLTAVSVEGNWAVLAALRPDAPGAALTELEESGLAALVNGRLELAHPLLRSAAVSGLPAHRKRLLNRELAAVSALPAEVRLAHRAAGAVGPDESLTDELVATAQRMRARGGSEAAARMLDRAVELTGRDLRRAQLRVEVAQLLGASGEAGVARHRLGEVLAEPVAAGLHVLAVVSLATWEALDGEPLAAWQRLLECAALADPADMGVVHAGMAIPLGMLGLVDQIIEHATAAVAHSVPRSPNWVVSRVILAHAISARTEGQAGDLVTGLFDEWDPTVAIHHDPTVGLHIGRALSIAEQYDTAVTMLTALSGHARGEGARASLAMTYGALGETHLRASRFDQATRCLDEAIALSLATGQRAFAPFWLGLRARIHAIRGEDAAAAADFDLGFDISTEQSTFGARYFLLANAGNAALATGRAEEAVGFLQECWAFEEAGGRLAPQLARWHPDLVEAYVSLGRHQQARPVLDHLLEVAAAPGASRWTRASARRAAAVFHAETDRLGAQRLLREAIAIYDPELDLFDRARAQLLLAASGGPTGESAAARAQYAFDRMRAAPWAAKLGELDTATTGSALADLSGAELRVLREVARGLTNQQIATRLLLSPKTVANHLFRVYRKLGASSRTEAARLLLLGGDEQASHDHSGRR</sequence>
<dbReference type="PROSITE" id="PS00622">
    <property type="entry name" value="HTH_LUXR_1"/>
    <property type="match status" value="1"/>
</dbReference>
<dbReference type="Pfam" id="PF13191">
    <property type="entry name" value="AAA_16"/>
    <property type="match status" value="1"/>
</dbReference>
<dbReference type="GO" id="GO:0003677">
    <property type="term" value="F:DNA binding"/>
    <property type="evidence" value="ECO:0007669"/>
    <property type="project" value="InterPro"/>
</dbReference>
<gene>
    <name evidence="4" type="ORF">BOX37_17420</name>
</gene>
<dbReference type="InterPro" id="IPR027417">
    <property type="entry name" value="P-loop_NTPase"/>
</dbReference>
<feature type="domain" description="HTH luxR-type" evidence="3">
    <location>
        <begin position="820"/>
        <end position="885"/>
    </location>
</feature>
<dbReference type="SUPFAM" id="SSF46894">
    <property type="entry name" value="C-terminal effector domain of the bipartite response regulators"/>
    <property type="match status" value="1"/>
</dbReference>
<dbReference type="PANTHER" id="PTHR16305">
    <property type="entry name" value="TESTICULAR SOLUBLE ADENYLYL CYCLASE"/>
    <property type="match status" value="1"/>
</dbReference>
<keyword evidence="1" id="KW-0547">Nucleotide-binding</keyword>
<dbReference type="AlphaFoldDB" id="A0A1J0VTU1"/>